<sequence length="166" mass="18444">MKQLADVRFRPYGIGDRERLRGMSDRLSPQSLYTRFWSGTPRIPEHYLATLAALDHWDREAMIALLDGELIGIAEYARDRARPWRADLAVLVADPWQRHGLARALVAYLAPLAERRGITGFDAEVILENRGAMGAIQHGWPAVRPVGADGAARYDLPLPIPAPTPG</sequence>
<dbReference type="SUPFAM" id="SSF55729">
    <property type="entry name" value="Acyl-CoA N-acyltransferases (Nat)"/>
    <property type="match status" value="1"/>
</dbReference>
<dbReference type="CDD" id="cd04301">
    <property type="entry name" value="NAT_SF"/>
    <property type="match status" value="1"/>
</dbReference>
<dbReference type="InterPro" id="IPR000182">
    <property type="entry name" value="GNAT_dom"/>
</dbReference>
<dbReference type="Pfam" id="PF00583">
    <property type="entry name" value="Acetyltransf_1"/>
    <property type="match status" value="1"/>
</dbReference>
<dbReference type="PROSITE" id="PS51186">
    <property type="entry name" value="GNAT"/>
    <property type="match status" value="1"/>
</dbReference>
<evidence type="ECO:0000313" key="2">
    <source>
        <dbReference type="EMBL" id="GAA2429099.1"/>
    </source>
</evidence>
<dbReference type="InterPro" id="IPR016181">
    <property type="entry name" value="Acyl_CoA_acyltransferase"/>
</dbReference>
<name>A0ABN3JFS6_9ACTN</name>
<accession>A0ABN3JFS6</accession>
<gene>
    <name evidence="2" type="ORF">GCM10010191_47960</name>
</gene>
<keyword evidence="3" id="KW-1185">Reference proteome</keyword>
<protein>
    <recommendedName>
        <fullName evidence="1">N-acetyltransferase domain-containing protein</fullName>
    </recommendedName>
</protein>
<dbReference type="Proteomes" id="UP001501231">
    <property type="component" value="Unassembled WGS sequence"/>
</dbReference>
<evidence type="ECO:0000259" key="1">
    <source>
        <dbReference type="PROSITE" id="PS51186"/>
    </source>
</evidence>
<dbReference type="Gene3D" id="3.40.630.30">
    <property type="match status" value="1"/>
</dbReference>
<proteinExistence type="predicted"/>
<evidence type="ECO:0000313" key="3">
    <source>
        <dbReference type="Proteomes" id="UP001501231"/>
    </source>
</evidence>
<feature type="domain" description="N-acetyltransferase" evidence="1">
    <location>
        <begin position="7"/>
        <end position="159"/>
    </location>
</feature>
<organism evidence="2 3">
    <name type="scientific">Actinomadura vinacea</name>
    <dbReference type="NCBI Taxonomy" id="115336"/>
    <lineage>
        <taxon>Bacteria</taxon>
        <taxon>Bacillati</taxon>
        <taxon>Actinomycetota</taxon>
        <taxon>Actinomycetes</taxon>
        <taxon>Streptosporangiales</taxon>
        <taxon>Thermomonosporaceae</taxon>
        <taxon>Actinomadura</taxon>
    </lineage>
</organism>
<dbReference type="RefSeq" id="WP_344591756.1">
    <property type="nucleotide sequence ID" value="NZ_BAAARW010000019.1"/>
</dbReference>
<comment type="caution">
    <text evidence="2">The sequence shown here is derived from an EMBL/GenBank/DDBJ whole genome shotgun (WGS) entry which is preliminary data.</text>
</comment>
<dbReference type="EMBL" id="BAAARW010000019">
    <property type="protein sequence ID" value="GAA2429099.1"/>
    <property type="molecule type" value="Genomic_DNA"/>
</dbReference>
<reference evidence="2 3" key="1">
    <citation type="journal article" date="2019" name="Int. J. Syst. Evol. Microbiol.">
        <title>The Global Catalogue of Microorganisms (GCM) 10K type strain sequencing project: providing services to taxonomists for standard genome sequencing and annotation.</title>
        <authorList>
            <consortium name="The Broad Institute Genomics Platform"/>
            <consortium name="The Broad Institute Genome Sequencing Center for Infectious Disease"/>
            <person name="Wu L."/>
            <person name="Ma J."/>
        </authorList>
    </citation>
    <scope>NUCLEOTIDE SEQUENCE [LARGE SCALE GENOMIC DNA]</scope>
    <source>
        <strain evidence="2 3">JCM 3325</strain>
    </source>
</reference>